<evidence type="ECO:0008006" key="4">
    <source>
        <dbReference type="Google" id="ProtNLM"/>
    </source>
</evidence>
<feature type="compositionally biased region" description="Pro residues" evidence="1">
    <location>
        <begin position="513"/>
        <end position="527"/>
    </location>
</feature>
<accession>A0AAN7BP03</accession>
<sequence length="554" mass="60796">MAAVSQTATTLTPPSSSHDTGYSWEISGAGHPDREKALHDAKRFVNDDNTYPASYRPHNGISTLHNTAKGIDSLSRDYSNGESGSDMKANNFEPTYAPQHHHTESNGQGVKEHAGSVDSPNLNGSAHPGSAEDYHDNGRRDITPNSDADESKWIHRDKLAKIENEELQAAGIFLPRQRDRARSKSSHRPRRDQSADKLNGSNRSIGGSDHQSRSRKNSAATTLEHRSPETVSIPTWDLRRPEEIVEEGDGYWISAGNGKTVSRIPVAKTSPVPLPSEHIERDTLLPRKRDGSPGTEESITYPKTRTRSGSTGNALAKPRTNDTPSPSGKRTDSSPRKPQNAKKKATTNGAAGRPKTRSGPSKDSTNSGAGTTRPTTRSGEREFSASSRPMEGEPPWMVSAYRPDPRLPPDQQLLPTVAKRLAQERWEKEGKFGNIYDKDFRPLTDEGFLRPPEQSATTERDTEKEAQQQQNHQQQEEQGGEWPLKAEPRSPSMPGRANSYSTMPKISDKPTMSPLPSPRTPQPPQIQPAPTVRVPEPPEDPPNKKGGCGCCIVM</sequence>
<proteinExistence type="predicted"/>
<feature type="region of interest" description="Disordered" evidence="1">
    <location>
        <begin position="248"/>
        <end position="554"/>
    </location>
</feature>
<feature type="region of interest" description="Disordered" evidence="1">
    <location>
        <begin position="170"/>
        <end position="235"/>
    </location>
</feature>
<dbReference type="Proteomes" id="UP001301958">
    <property type="component" value="Unassembled WGS sequence"/>
</dbReference>
<evidence type="ECO:0000313" key="3">
    <source>
        <dbReference type="Proteomes" id="UP001301958"/>
    </source>
</evidence>
<feature type="compositionally biased region" description="Basic and acidic residues" evidence="1">
    <location>
        <begin position="277"/>
        <end position="291"/>
    </location>
</feature>
<protein>
    <recommendedName>
        <fullName evidence="4">TeaA receptor TeaR</fullName>
    </recommendedName>
</protein>
<feature type="region of interest" description="Disordered" evidence="1">
    <location>
        <begin position="72"/>
        <end position="151"/>
    </location>
</feature>
<evidence type="ECO:0000313" key="2">
    <source>
        <dbReference type="EMBL" id="KAK4226859.1"/>
    </source>
</evidence>
<feature type="compositionally biased region" description="Basic and acidic residues" evidence="1">
    <location>
        <begin position="130"/>
        <end position="142"/>
    </location>
</feature>
<gene>
    <name evidence="2" type="ORF">QBC38DRAFT_455795</name>
</gene>
<evidence type="ECO:0000256" key="1">
    <source>
        <dbReference type="SAM" id="MobiDB-lite"/>
    </source>
</evidence>
<dbReference type="EMBL" id="MU865340">
    <property type="protein sequence ID" value="KAK4226859.1"/>
    <property type="molecule type" value="Genomic_DNA"/>
</dbReference>
<feature type="compositionally biased region" description="Polar residues" evidence="1">
    <location>
        <begin position="358"/>
        <end position="377"/>
    </location>
</feature>
<name>A0AAN7BP03_9PEZI</name>
<feature type="compositionally biased region" description="Polar residues" evidence="1">
    <location>
        <begin position="1"/>
        <end position="20"/>
    </location>
</feature>
<reference evidence="2" key="1">
    <citation type="journal article" date="2023" name="Mol. Phylogenet. Evol.">
        <title>Genome-scale phylogeny and comparative genomics of the fungal order Sordariales.</title>
        <authorList>
            <person name="Hensen N."/>
            <person name="Bonometti L."/>
            <person name="Westerberg I."/>
            <person name="Brannstrom I.O."/>
            <person name="Guillou S."/>
            <person name="Cros-Aarteil S."/>
            <person name="Calhoun S."/>
            <person name="Haridas S."/>
            <person name="Kuo A."/>
            <person name="Mondo S."/>
            <person name="Pangilinan J."/>
            <person name="Riley R."/>
            <person name="LaButti K."/>
            <person name="Andreopoulos B."/>
            <person name="Lipzen A."/>
            <person name="Chen C."/>
            <person name="Yan M."/>
            <person name="Daum C."/>
            <person name="Ng V."/>
            <person name="Clum A."/>
            <person name="Steindorff A."/>
            <person name="Ohm R.A."/>
            <person name="Martin F."/>
            <person name="Silar P."/>
            <person name="Natvig D.O."/>
            <person name="Lalanne C."/>
            <person name="Gautier V."/>
            <person name="Ament-Velasquez S.L."/>
            <person name="Kruys A."/>
            <person name="Hutchinson M.I."/>
            <person name="Powell A.J."/>
            <person name="Barry K."/>
            <person name="Miller A.N."/>
            <person name="Grigoriev I.V."/>
            <person name="Debuchy R."/>
            <person name="Gladieux P."/>
            <person name="Hiltunen Thoren M."/>
            <person name="Johannesson H."/>
        </authorList>
    </citation>
    <scope>NUCLEOTIDE SEQUENCE</scope>
    <source>
        <strain evidence="2">CBS 990.96</strain>
    </source>
</reference>
<comment type="caution">
    <text evidence="2">The sequence shown here is derived from an EMBL/GenBank/DDBJ whole genome shotgun (WGS) entry which is preliminary data.</text>
</comment>
<feature type="compositionally biased region" description="Basic and acidic residues" evidence="1">
    <location>
        <begin position="421"/>
        <end position="448"/>
    </location>
</feature>
<feature type="compositionally biased region" description="Low complexity" evidence="1">
    <location>
        <begin position="467"/>
        <end position="477"/>
    </location>
</feature>
<feature type="compositionally biased region" description="Polar residues" evidence="1">
    <location>
        <begin position="295"/>
        <end position="313"/>
    </location>
</feature>
<organism evidence="2 3">
    <name type="scientific">Podospora fimiseda</name>
    <dbReference type="NCBI Taxonomy" id="252190"/>
    <lineage>
        <taxon>Eukaryota</taxon>
        <taxon>Fungi</taxon>
        <taxon>Dikarya</taxon>
        <taxon>Ascomycota</taxon>
        <taxon>Pezizomycotina</taxon>
        <taxon>Sordariomycetes</taxon>
        <taxon>Sordariomycetidae</taxon>
        <taxon>Sordariales</taxon>
        <taxon>Podosporaceae</taxon>
        <taxon>Podospora</taxon>
    </lineage>
</organism>
<reference evidence="2" key="2">
    <citation type="submission" date="2023-05" db="EMBL/GenBank/DDBJ databases">
        <authorList>
            <consortium name="Lawrence Berkeley National Laboratory"/>
            <person name="Steindorff A."/>
            <person name="Hensen N."/>
            <person name="Bonometti L."/>
            <person name="Westerberg I."/>
            <person name="Brannstrom I.O."/>
            <person name="Guillou S."/>
            <person name="Cros-Aarteil S."/>
            <person name="Calhoun S."/>
            <person name="Haridas S."/>
            <person name="Kuo A."/>
            <person name="Mondo S."/>
            <person name="Pangilinan J."/>
            <person name="Riley R."/>
            <person name="Labutti K."/>
            <person name="Andreopoulos B."/>
            <person name="Lipzen A."/>
            <person name="Chen C."/>
            <person name="Yanf M."/>
            <person name="Daum C."/>
            <person name="Ng V."/>
            <person name="Clum A."/>
            <person name="Ohm R."/>
            <person name="Martin F."/>
            <person name="Silar P."/>
            <person name="Natvig D."/>
            <person name="Lalanne C."/>
            <person name="Gautier V."/>
            <person name="Ament-Velasquez S.L."/>
            <person name="Kruys A."/>
            <person name="Hutchinson M.I."/>
            <person name="Powell A.J."/>
            <person name="Barry K."/>
            <person name="Miller A.N."/>
            <person name="Grigoriev I.V."/>
            <person name="Debuchy R."/>
            <person name="Gladieux P."/>
            <person name="Thoren M.H."/>
            <person name="Johannesson H."/>
        </authorList>
    </citation>
    <scope>NUCLEOTIDE SEQUENCE</scope>
    <source>
        <strain evidence="2">CBS 990.96</strain>
    </source>
</reference>
<dbReference type="AlphaFoldDB" id="A0AAN7BP03"/>
<keyword evidence="3" id="KW-1185">Reference proteome</keyword>
<feature type="region of interest" description="Disordered" evidence="1">
    <location>
        <begin position="1"/>
        <end position="35"/>
    </location>
</feature>